<comment type="caution">
    <text evidence="5">The sequence shown here is derived from an EMBL/GenBank/DDBJ whole genome shotgun (WGS) entry which is preliminary data.</text>
</comment>
<dbReference type="InterPro" id="IPR007130">
    <property type="entry name" value="DAGAT"/>
</dbReference>
<evidence type="ECO:0000256" key="1">
    <source>
        <dbReference type="ARBA" id="ARBA00005420"/>
    </source>
</evidence>
<dbReference type="OMA" id="HEVPTFE"/>
<dbReference type="SUPFAM" id="SSF53474">
    <property type="entry name" value="alpha/beta-Hydrolases"/>
    <property type="match status" value="1"/>
</dbReference>
<dbReference type="GO" id="GO:0019432">
    <property type="term" value="P:triglyceride biosynthetic process"/>
    <property type="evidence" value="ECO:0007669"/>
    <property type="project" value="UniProtKB-ARBA"/>
</dbReference>
<dbReference type="Gene3D" id="3.40.50.1820">
    <property type="entry name" value="alpha/beta hydrolase"/>
    <property type="match status" value="1"/>
</dbReference>
<sequence>MVSSLTFFSSSPILISPSFPGISESEIRPRVQFRTLASGNSVSLSSDSVGINGASFVKEKEGNGSVIDEGNEIYGSRDEKKKKEIEISKSSEELEVLWEDGYGTSTVRDYLDIAKEMVKPDGGPPRWFCPVECGKPLKDSPVLLFLPGTDGIGLGLILHHKALGKVFEVRCLHIPVNDRTPLEGLLKIIENTVRLEHALFPNKPIYLVGDSLGGCLALAVAARNPTIDLILILSNPATSFGKSQLQPLLPILEALPDNLHITVPYLLSMIMGDPVKMAMVNIGNGLPPSQTLEQLSGNLTALLPRLSGLADIIPKKTLLWRLKLLKSAAAYTNSRLHAIKAEVLVLASGKDNMLPSGDEARRLWTSLQNCRVRYFKDNGHTLLLEDGINLLSLIKATHMYRHSRRYDYIKDYLPPSMSEYNKWFVQGNALFRLATSSVMFSTLGDGKIVRGLAGVPNKGPVLLVGYHMLMGLELPSLIEEFLREKKVMVRGIAHPMLFSTKNETPSQEFSGFDQVSLFGAVPVSASYMFRLLSTNSIVLLYPGGAREALHRKGEEYKCFWPDQPEFVRMAARFGATIIPFGAVGEDDMAQYLLDYDDLMNIPIFRDYLKQQNEEAVKLRTDATGEVANQDLFIPGLLPKIPGRLYYLFGKPIETKGKKEELKDRDNANAVYLQIKSEVENIMSYLVKKREKDPYRGIIERTVYRTVQAPIDQVPAFEP</sequence>
<dbReference type="InterPro" id="IPR022742">
    <property type="entry name" value="Hydrolase_4"/>
</dbReference>
<proteinExistence type="inferred from homology"/>
<dbReference type="FunCoup" id="A0A200QXA8">
    <property type="interactions" value="82"/>
</dbReference>
<dbReference type="CDD" id="cd07987">
    <property type="entry name" value="LPLAT_MGAT-like"/>
    <property type="match status" value="1"/>
</dbReference>
<accession>A0A200QXA8</accession>
<dbReference type="STRING" id="56857.A0A200QXA8"/>
<dbReference type="InterPro" id="IPR029058">
    <property type="entry name" value="AB_hydrolase_fold"/>
</dbReference>
<dbReference type="OrthoDB" id="44277at2759"/>
<keyword evidence="6" id="KW-1185">Reference proteome</keyword>
<dbReference type="PANTHER" id="PTHR22753">
    <property type="entry name" value="TRANSMEMBRANE PROTEIN 68"/>
    <property type="match status" value="1"/>
</dbReference>
<reference evidence="5 6" key="1">
    <citation type="journal article" date="2017" name="Mol. Plant">
        <title>The Genome of Medicinal Plant Macleaya cordata Provides New Insights into Benzylisoquinoline Alkaloids Metabolism.</title>
        <authorList>
            <person name="Liu X."/>
            <person name="Liu Y."/>
            <person name="Huang P."/>
            <person name="Ma Y."/>
            <person name="Qing Z."/>
            <person name="Tang Q."/>
            <person name="Cao H."/>
            <person name="Cheng P."/>
            <person name="Zheng Y."/>
            <person name="Yuan Z."/>
            <person name="Zhou Y."/>
            <person name="Liu J."/>
            <person name="Tang Z."/>
            <person name="Zhuo Y."/>
            <person name="Zhang Y."/>
            <person name="Yu L."/>
            <person name="Huang J."/>
            <person name="Yang P."/>
            <person name="Peng Q."/>
            <person name="Zhang J."/>
            <person name="Jiang W."/>
            <person name="Zhang Z."/>
            <person name="Lin K."/>
            <person name="Ro D.K."/>
            <person name="Chen X."/>
            <person name="Xiong X."/>
            <person name="Shang Y."/>
            <person name="Huang S."/>
            <person name="Zeng J."/>
        </authorList>
    </citation>
    <scope>NUCLEOTIDE SEQUENCE [LARGE SCALE GENOMIC DNA]</scope>
    <source>
        <strain evidence="6">cv. BLH2017</strain>
        <tissue evidence="5">Root</tissue>
    </source>
</reference>
<protein>
    <submittedName>
        <fullName evidence="5">Diacylglycerol acyltransferase</fullName>
    </submittedName>
</protein>
<dbReference type="GO" id="GO:0004144">
    <property type="term" value="F:diacylglycerol O-acyltransferase activity"/>
    <property type="evidence" value="ECO:0007669"/>
    <property type="project" value="UniProtKB-ARBA"/>
</dbReference>
<evidence type="ECO:0000256" key="3">
    <source>
        <dbReference type="ARBA" id="ARBA00023315"/>
    </source>
</evidence>
<dbReference type="AlphaFoldDB" id="A0A200QXA8"/>
<dbReference type="EMBL" id="MVGT01000924">
    <property type="protein sequence ID" value="OVA15061.1"/>
    <property type="molecule type" value="Genomic_DNA"/>
</dbReference>
<evidence type="ECO:0000313" key="5">
    <source>
        <dbReference type="EMBL" id="OVA15061.1"/>
    </source>
</evidence>
<comment type="similarity">
    <text evidence="1">Belongs to the diacylglycerol acyltransferase family.</text>
</comment>
<keyword evidence="2 5" id="KW-0808">Transferase</keyword>
<dbReference type="Pfam" id="PF03982">
    <property type="entry name" value="DAGAT"/>
    <property type="match status" value="1"/>
</dbReference>
<name>A0A200QXA8_MACCD</name>
<evidence type="ECO:0000259" key="4">
    <source>
        <dbReference type="Pfam" id="PF12146"/>
    </source>
</evidence>
<dbReference type="InParanoid" id="A0A200QXA8"/>
<evidence type="ECO:0000256" key="2">
    <source>
        <dbReference type="ARBA" id="ARBA00022679"/>
    </source>
</evidence>
<dbReference type="Proteomes" id="UP000195402">
    <property type="component" value="Unassembled WGS sequence"/>
</dbReference>
<evidence type="ECO:0000313" key="6">
    <source>
        <dbReference type="Proteomes" id="UP000195402"/>
    </source>
</evidence>
<organism evidence="5 6">
    <name type="scientific">Macleaya cordata</name>
    <name type="common">Five-seeded plume-poppy</name>
    <name type="synonym">Bocconia cordata</name>
    <dbReference type="NCBI Taxonomy" id="56857"/>
    <lineage>
        <taxon>Eukaryota</taxon>
        <taxon>Viridiplantae</taxon>
        <taxon>Streptophyta</taxon>
        <taxon>Embryophyta</taxon>
        <taxon>Tracheophyta</taxon>
        <taxon>Spermatophyta</taxon>
        <taxon>Magnoliopsida</taxon>
        <taxon>Ranunculales</taxon>
        <taxon>Papaveraceae</taxon>
        <taxon>Papaveroideae</taxon>
        <taxon>Macleaya</taxon>
    </lineage>
</organism>
<gene>
    <name evidence="5" type="ORF">BVC80_949g78</name>
</gene>
<dbReference type="PANTHER" id="PTHR22753:SF14">
    <property type="entry name" value="MONOACYLGLYCEROL_DIACYLGLYCEROL O-ACYLTRANSFERASE"/>
    <property type="match status" value="1"/>
</dbReference>
<keyword evidence="3 5" id="KW-0012">Acyltransferase</keyword>
<feature type="domain" description="Serine aminopeptidase S33" evidence="4">
    <location>
        <begin position="199"/>
        <end position="385"/>
    </location>
</feature>
<dbReference type="GO" id="GO:0016020">
    <property type="term" value="C:membrane"/>
    <property type="evidence" value="ECO:0007669"/>
    <property type="project" value="TreeGrafter"/>
</dbReference>
<dbReference type="Pfam" id="PF12146">
    <property type="entry name" value="Hydrolase_4"/>
    <property type="match status" value="1"/>
</dbReference>